<accession>A0ACB8YEW5</accession>
<reference evidence="2" key="1">
    <citation type="journal article" date="2022" name="Mol. Ecol. Resour.">
        <title>The genomes of chicory, endive, great burdock and yacon provide insights into Asteraceae palaeo-polyploidization history and plant inulin production.</title>
        <authorList>
            <person name="Fan W."/>
            <person name="Wang S."/>
            <person name="Wang H."/>
            <person name="Wang A."/>
            <person name="Jiang F."/>
            <person name="Liu H."/>
            <person name="Zhao H."/>
            <person name="Xu D."/>
            <person name="Zhang Y."/>
        </authorList>
    </citation>
    <scope>NUCLEOTIDE SEQUENCE [LARGE SCALE GENOMIC DNA]</scope>
    <source>
        <strain evidence="2">cv. Yunnan</strain>
    </source>
</reference>
<dbReference type="EMBL" id="CM042045">
    <property type="protein sequence ID" value="KAI3683985.1"/>
    <property type="molecule type" value="Genomic_DNA"/>
</dbReference>
<keyword evidence="2" id="KW-1185">Reference proteome</keyword>
<organism evidence="1 2">
    <name type="scientific">Smallanthus sonchifolius</name>
    <dbReference type="NCBI Taxonomy" id="185202"/>
    <lineage>
        <taxon>Eukaryota</taxon>
        <taxon>Viridiplantae</taxon>
        <taxon>Streptophyta</taxon>
        <taxon>Embryophyta</taxon>
        <taxon>Tracheophyta</taxon>
        <taxon>Spermatophyta</taxon>
        <taxon>Magnoliopsida</taxon>
        <taxon>eudicotyledons</taxon>
        <taxon>Gunneridae</taxon>
        <taxon>Pentapetalae</taxon>
        <taxon>asterids</taxon>
        <taxon>campanulids</taxon>
        <taxon>Asterales</taxon>
        <taxon>Asteraceae</taxon>
        <taxon>Asteroideae</taxon>
        <taxon>Heliantheae alliance</taxon>
        <taxon>Millerieae</taxon>
        <taxon>Smallanthus</taxon>
    </lineage>
</organism>
<comment type="caution">
    <text evidence="1">The sequence shown here is derived from an EMBL/GenBank/DDBJ whole genome shotgun (WGS) entry which is preliminary data.</text>
</comment>
<name>A0ACB8YEW5_9ASTR</name>
<protein>
    <submittedName>
        <fullName evidence="1">Uncharacterized protein</fullName>
    </submittedName>
</protein>
<sequence length="216" mass="24508">MRHELLWFKEVSLMVPPQSKEMKNAQGLTPLELFTNNHKALALEGEAMIKGTIGQSMVAATLISTIGFSVVFTIPGGYNQNDGFPIFLENKAFMIFVILDAISFLLSSYSILTFLTIMVSSYGQNDFVESLPQKLLIGQTTLLLSIFTAMIAFSASFFVLYHNSLSIIIVLLATIPAMLLSKQQYHIAEKVYRVIYKPWHHFHPKRHMLHYQNPMF</sequence>
<proteinExistence type="predicted"/>
<gene>
    <name evidence="1" type="ORF">L1987_84502</name>
</gene>
<evidence type="ECO:0000313" key="2">
    <source>
        <dbReference type="Proteomes" id="UP001056120"/>
    </source>
</evidence>
<evidence type="ECO:0000313" key="1">
    <source>
        <dbReference type="EMBL" id="KAI3683985.1"/>
    </source>
</evidence>
<reference evidence="1 2" key="2">
    <citation type="journal article" date="2022" name="Mol. Ecol. Resour.">
        <title>The genomes of chicory, endive, great burdock and yacon provide insights into Asteraceae paleo-polyploidization history and plant inulin production.</title>
        <authorList>
            <person name="Fan W."/>
            <person name="Wang S."/>
            <person name="Wang H."/>
            <person name="Wang A."/>
            <person name="Jiang F."/>
            <person name="Liu H."/>
            <person name="Zhao H."/>
            <person name="Xu D."/>
            <person name="Zhang Y."/>
        </authorList>
    </citation>
    <scope>NUCLEOTIDE SEQUENCE [LARGE SCALE GENOMIC DNA]</scope>
    <source>
        <strain evidence="2">cv. Yunnan</strain>
        <tissue evidence="1">Leaves</tissue>
    </source>
</reference>
<dbReference type="Proteomes" id="UP001056120">
    <property type="component" value="Linkage Group LG28"/>
</dbReference>